<accession>A0A8H3F0W7</accession>
<feature type="region of interest" description="Disordered" evidence="2">
    <location>
        <begin position="87"/>
        <end position="158"/>
    </location>
</feature>
<evidence type="ECO:0000313" key="4">
    <source>
        <dbReference type="Proteomes" id="UP000664521"/>
    </source>
</evidence>
<dbReference type="Pfam" id="PF02423">
    <property type="entry name" value="OCD_Mu_crystall"/>
    <property type="match status" value="1"/>
</dbReference>
<proteinExistence type="inferred from homology"/>
<feature type="compositionally biased region" description="Low complexity" evidence="2">
    <location>
        <begin position="106"/>
        <end position="147"/>
    </location>
</feature>
<dbReference type="InterPro" id="IPR003462">
    <property type="entry name" value="ODC_Mu_crystall"/>
</dbReference>
<keyword evidence="4" id="KW-1185">Reference proteome</keyword>
<dbReference type="FunFam" id="3.40.50.720:FF:000556">
    <property type="entry name" value="Proline utilization protein PrnX-like protein"/>
    <property type="match status" value="1"/>
</dbReference>
<evidence type="ECO:0000256" key="1">
    <source>
        <dbReference type="ARBA" id="ARBA00008903"/>
    </source>
</evidence>
<dbReference type="Proteomes" id="UP000664521">
    <property type="component" value="Unassembled WGS sequence"/>
</dbReference>
<evidence type="ECO:0000313" key="3">
    <source>
        <dbReference type="EMBL" id="CAF9916069.1"/>
    </source>
</evidence>
<comment type="caution">
    <text evidence="3">The sequence shown here is derived from an EMBL/GenBank/DDBJ whole genome shotgun (WGS) entry which is preliminary data.</text>
</comment>
<dbReference type="PANTHER" id="PTHR13812">
    <property type="entry name" value="KETIMINE REDUCTASE MU-CRYSTALLIN"/>
    <property type="match status" value="1"/>
</dbReference>
<organism evidence="3 4">
    <name type="scientific">Heterodermia speciosa</name>
    <dbReference type="NCBI Taxonomy" id="116794"/>
    <lineage>
        <taxon>Eukaryota</taxon>
        <taxon>Fungi</taxon>
        <taxon>Dikarya</taxon>
        <taxon>Ascomycota</taxon>
        <taxon>Pezizomycotina</taxon>
        <taxon>Lecanoromycetes</taxon>
        <taxon>OSLEUM clade</taxon>
        <taxon>Lecanoromycetidae</taxon>
        <taxon>Caliciales</taxon>
        <taxon>Physciaceae</taxon>
        <taxon>Heterodermia</taxon>
    </lineage>
</organism>
<reference evidence="3" key="1">
    <citation type="submission" date="2021-03" db="EMBL/GenBank/DDBJ databases">
        <authorList>
            <person name="Tagirdzhanova G."/>
        </authorList>
    </citation>
    <scope>NUCLEOTIDE SEQUENCE</scope>
</reference>
<dbReference type="InterPro" id="IPR023401">
    <property type="entry name" value="ODC_N"/>
</dbReference>
<dbReference type="OrthoDB" id="41492at2759"/>
<dbReference type="AlphaFoldDB" id="A0A8H3F0W7"/>
<comment type="similarity">
    <text evidence="1">Belongs to the ornithine cyclodeaminase/mu-crystallin family.</text>
</comment>
<dbReference type="PANTHER" id="PTHR13812:SF19">
    <property type="entry name" value="KETIMINE REDUCTASE MU-CRYSTALLIN"/>
    <property type="match status" value="1"/>
</dbReference>
<dbReference type="SUPFAM" id="SSF51735">
    <property type="entry name" value="NAD(P)-binding Rossmann-fold domains"/>
    <property type="match status" value="1"/>
</dbReference>
<dbReference type="Gene3D" id="3.40.50.720">
    <property type="entry name" value="NAD(P)-binding Rossmann-like Domain"/>
    <property type="match status" value="1"/>
</dbReference>
<gene>
    <name evidence="3" type="ORF">HETSPECPRED_002744</name>
</gene>
<dbReference type="GO" id="GO:0005737">
    <property type="term" value="C:cytoplasm"/>
    <property type="evidence" value="ECO:0007669"/>
    <property type="project" value="TreeGrafter"/>
</dbReference>
<name>A0A8H3F0W7_9LECA</name>
<evidence type="ECO:0000256" key="2">
    <source>
        <dbReference type="SAM" id="MobiDB-lite"/>
    </source>
</evidence>
<evidence type="ECO:0008006" key="5">
    <source>
        <dbReference type="Google" id="ProtNLM"/>
    </source>
</evidence>
<protein>
    <recommendedName>
        <fullName evidence="5">NAD(P)-binding protein</fullName>
    </recommendedName>
</protein>
<dbReference type="Gene3D" id="3.30.1780.10">
    <property type="entry name" value="ornithine cyclodeaminase, domain 1"/>
    <property type="match status" value="1"/>
</dbReference>
<dbReference type="InterPro" id="IPR036291">
    <property type="entry name" value="NAD(P)-bd_dom_sf"/>
</dbReference>
<dbReference type="EMBL" id="CAJPDS010000017">
    <property type="protein sequence ID" value="CAF9916069.1"/>
    <property type="molecule type" value="Genomic_DNA"/>
</dbReference>
<sequence length="451" mass="49026">MPLTVLGESDVRRLLLTLDQDEVLEMANNLAEALHEYSTGTQETTGCCSSNQPQRISIPAPKSRTTLFMPASTSTSRGIKIVSLEVSSGPSLPSPTASDKGSLHHSPSTASSITASIPSRSSTVSSHSSHTPSTPNTPSTSISNLSLRPSPSLKSTESTAPIGSLTLLTPFGTPYAIVSAEELTAFRTALASTLLFNKRQHVHNITVFGAGKQAYWHIRLALLLKGSAIHHIDIVNRSFDRAKSLMQEIYSDEWADIRHDKLKISILSSEYGEYTRLLKEHVRKADALFLCTSSIDPLFPAEHLTSSEGRKKGRYISAVGSYRPHMVELHPDILKQAVSPDHKHHHHKHAEKSGVIIVDSLESCMKEAGEIREAGLRPEQLVEVGELLMVKKAAMKEIEMGGEGEKGLKRWLESGNVIYKSVGLGLMDICVGEDIVGVAREKGLGTTIEGF</sequence>
<feature type="compositionally biased region" description="Polar residues" evidence="2">
    <location>
        <begin position="87"/>
        <end position="99"/>
    </location>
</feature>